<dbReference type="EC" id="3.4.11.-" evidence="10"/>
<dbReference type="Proteomes" id="UP001596091">
    <property type="component" value="Unassembled WGS sequence"/>
</dbReference>
<keyword evidence="7 9" id="KW-0862">Zinc</keyword>
<dbReference type="InterPro" id="IPR001948">
    <property type="entry name" value="Peptidase_M18"/>
</dbReference>
<evidence type="ECO:0000256" key="1">
    <source>
        <dbReference type="ARBA" id="ARBA00001947"/>
    </source>
</evidence>
<proteinExistence type="inferred from homology"/>
<reference evidence="12" key="1">
    <citation type="journal article" date="2019" name="Int. J. Syst. Evol. Microbiol.">
        <title>The Global Catalogue of Microorganisms (GCM) 10K type strain sequencing project: providing services to taxonomists for standard genome sequencing and annotation.</title>
        <authorList>
            <consortium name="The Broad Institute Genomics Platform"/>
            <consortium name="The Broad Institute Genome Sequencing Center for Infectious Disease"/>
            <person name="Wu L."/>
            <person name="Ma J."/>
        </authorList>
    </citation>
    <scope>NUCLEOTIDE SEQUENCE [LARGE SCALE GENOMIC DNA]</scope>
    <source>
        <strain evidence="12">JCM 4087</strain>
    </source>
</reference>
<comment type="caution">
    <text evidence="11">The sequence shown here is derived from an EMBL/GenBank/DDBJ whole genome shotgun (WGS) entry which is preliminary data.</text>
</comment>
<evidence type="ECO:0000256" key="4">
    <source>
        <dbReference type="ARBA" id="ARBA00022670"/>
    </source>
</evidence>
<keyword evidence="8 9" id="KW-0482">Metalloprotease</keyword>
<comment type="similarity">
    <text evidence="2 9">Belongs to the peptidase M18 family.</text>
</comment>
<protein>
    <recommendedName>
        <fullName evidence="10">M18 family aminopeptidase</fullName>
        <ecNumber evidence="10">3.4.11.-</ecNumber>
    </recommendedName>
</protein>
<evidence type="ECO:0000256" key="2">
    <source>
        <dbReference type="ARBA" id="ARBA00008290"/>
    </source>
</evidence>
<dbReference type="PANTHER" id="PTHR28570">
    <property type="entry name" value="ASPARTYL AMINOPEPTIDASE"/>
    <property type="match status" value="1"/>
</dbReference>
<organism evidence="11 12">
    <name type="scientific">Acidicapsa dinghuensis</name>
    <dbReference type="NCBI Taxonomy" id="2218256"/>
    <lineage>
        <taxon>Bacteria</taxon>
        <taxon>Pseudomonadati</taxon>
        <taxon>Acidobacteriota</taxon>
        <taxon>Terriglobia</taxon>
        <taxon>Terriglobales</taxon>
        <taxon>Acidobacteriaceae</taxon>
        <taxon>Acidicapsa</taxon>
    </lineage>
</organism>
<evidence type="ECO:0000313" key="12">
    <source>
        <dbReference type="Proteomes" id="UP001596091"/>
    </source>
</evidence>
<gene>
    <name evidence="11" type="ORF">ACFPT7_10695</name>
</gene>
<dbReference type="SUPFAM" id="SSF101821">
    <property type="entry name" value="Aminopeptidase/glucanase lid domain"/>
    <property type="match status" value="1"/>
</dbReference>
<keyword evidence="3 9" id="KW-0031">Aminopeptidase</keyword>
<dbReference type="Gene3D" id="3.40.630.10">
    <property type="entry name" value="Zn peptidases"/>
    <property type="match status" value="1"/>
</dbReference>
<evidence type="ECO:0000256" key="9">
    <source>
        <dbReference type="RuleBase" id="RU004386"/>
    </source>
</evidence>
<keyword evidence="12" id="KW-1185">Reference proteome</keyword>
<dbReference type="PRINTS" id="PR00932">
    <property type="entry name" value="AMINO1PTASE"/>
</dbReference>
<dbReference type="Pfam" id="PF02127">
    <property type="entry name" value="Peptidase_M18"/>
    <property type="match status" value="1"/>
</dbReference>
<sequence length="523" mass="56319">MPGEFARAACIAFFAKPERSLIDALPVSSGMPHVHCAKLLALFVCVAALTFAAFAQEDERPSEASKDTGKVAAKSAWITLTPDQRTQVFAFAGPYKDYMRHAKSASLSDQELVRLAHEAGFQDFTSSSQVKPGARLVVNNRGRAVLFAIIGSDPIISGSRMVAAHEDSPHINLKARPVIDAPGSVALLKTIPYGGIKRYQWSNLPMALVGHIDTVDGRHVEVNIGFTPGDPVFVIPDAAPHSDKLLRNRTYTEVFSGEEMNPVVGSIPGVHDTVAAEVMSELRRRFQIRDEDLVAAELELVPATQPADVGVDGGLTGSWGQDDKLSSYDASRALFDVKGTPRKTAFTYISNFEEVGSVNNTGAGSDFIDTAFTELIDAQTQAASSKPATALDLRTAFANTKVLSADCNDGVNPLFPGNSENSNSAIVGYGVAVKMYGAGFNPNSEFTAQVLHILDSNHIAWQTQTPKVDVGGGGTIGGFLSRRNMEVLDVGIPLLSMHATYEMSSKVDLWSLYRFMQAFYMSH</sequence>
<dbReference type="SUPFAM" id="SSF53187">
    <property type="entry name" value="Zn-dependent exopeptidases"/>
    <property type="match status" value="1"/>
</dbReference>
<dbReference type="InterPro" id="IPR023358">
    <property type="entry name" value="Peptidase_M18_dom2"/>
</dbReference>
<evidence type="ECO:0000256" key="8">
    <source>
        <dbReference type="ARBA" id="ARBA00023049"/>
    </source>
</evidence>
<keyword evidence="4 9" id="KW-0645">Protease</keyword>
<dbReference type="Gene3D" id="2.30.250.10">
    <property type="entry name" value="Aminopeptidase i, Domain 2"/>
    <property type="match status" value="1"/>
</dbReference>
<keyword evidence="5 9" id="KW-0479">Metal-binding</keyword>
<dbReference type="EMBL" id="JBHSPH010000002">
    <property type="protein sequence ID" value="MFC5862759.1"/>
    <property type="molecule type" value="Genomic_DNA"/>
</dbReference>
<evidence type="ECO:0000256" key="5">
    <source>
        <dbReference type="ARBA" id="ARBA00022723"/>
    </source>
</evidence>
<name>A0ABW1EEJ9_9BACT</name>
<evidence type="ECO:0000256" key="3">
    <source>
        <dbReference type="ARBA" id="ARBA00022438"/>
    </source>
</evidence>
<evidence type="ECO:0000313" key="11">
    <source>
        <dbReference type="EMBL" id="MFC5862759.1"/>
    </source>
</evidence>
<dbReference type="PANTHER" id="PTHR28570:SF2">
    <property type="entry name" value="M18 FAMILY AMINOPEPTIDASE 1-RELATED"/>
    <property type="match status" value="1"/>
</dbReference>
<evidence type="ECO:0000256" key="10">
    <source>
        <dbReference type="RuleBase" id="RU004387"/>
    </source>
</evidence>
<evidence type="ECO:0000256" key="7">
    <source>
        <dbReference type="ARBA" id="ARBA00022833"/>
    </source>
</evidence>
<accession>A0ABW1EEJ9</accession>
<dbReference type="RefSeq" id="WP_263336595.1">
    <property type="nucleotide sequence ID" value="NZ_JAGSYH010000003.1"/>
</dbReference>
<keyword evidence="6 9" id="KW-0378">Hydrolase</keyword>
<comment type="cofactor">
    <cofactor evidence="1 10">
        <name>Zn(2+)</name>
        <dbReference type="ChEBI" id="CHEBI:29105"/>
    </cofactor>
</comment>
<evidence type="ECO:0000256" key="6">
    <source>
        <dbReference type="ARBA" id="ARBA00022801"/>
    </source>
</evidence>